<accession>A0A6B8W5Q4</accession>
<proteinExistence type="predicted"/>
<dbReference type="KEGG" id="ckw:CKALI_08745"/>
<feature type="region of interest" description="Disordered" evidence="1">
    <location>
        <begin position="174"/>
        <end position="195"/>
    </location>
</feature>
<organism evidence="2 3">
    <name type="scientific">Corynebacterium kalinowskii</name>
    <dbReference type="NCBI Taxonomy" id="2675216"/>
    <lineage>
        <taxon>Bacteria</taxon>
        <taxon>Bacillati</taxon>
        <taxon>Actinomycetota</taxon>
        <taxon>Actinomycetes</taxon>
        <taxon>Mycobacteriales</taxon>
        <taxon>Corynebacteriaceae</taxon>
        <taxon>Corynebacterium</taxon>
    </lineage>
</organism>
<name>A0A6B8W5Q4_9CORY</name>
<evidence type="ECO:0000313" key="3">
    <source>
        <dbReference type="Proteomes" id="UP000427071"/>
    </source>
</evidence>
<evidence type="ECO:0000256" key="1">
    <source>
        <dbReference type="SAM" id="MobiDB-lite"/>
    </source>
</evidence>
<dbReference type="EMBL" id="CP046452">
    <property type="protein sequence ID" value="QGU02608.1"/>
    <property type="molecule type" value="Genomic_DNA"/>
</dbReference>
<dbReference type="Proteomes" id="UP000427071">
    <property type="component" value="Chromosome"/>
</dbReference>
<dbReference type="InterPro" id="IPR021391">
    <property type="entry name" value="DUF3027"/>
</dbReference>
<evidence type="ECO:0000313" key="2">
    <source>
        <dbReference type="EMBL" id="QGU02608.1"/>
    </source>
</evidence>
<dbReference type="Pfam" id="PF11228">
    <property type="entry name" value="DUF3027"/>
    <property type="match status" value="2"/>
</dbReference>
<reference evidence="3" key="1">
    <citation type="submission" date="2019-11" db="EMBL/GenBank/DDBJ databases">
        <title>Complete genome sequence of Corynebacterium kalinowskii 1959, a novel Corynebacterium species isolated from soil of a small paddock in Vilsendorf, Germany.</title>
        <authorList>
            <person name="Schaffert L."/>
            <person name="Ruwe M."/>
            <person name="Milse J."/>
            <person name="Hanuschka K."/>
            <person name="Ortseifen V."/>
            <person name="Droste J."/>
            <person name="Brandt D."/>
            <person name="Schlueter L."/>
            <person name="Kutter Y."/>
            <person name="Vinke S."/>
            <person name="Viehoefer P."/>
            <person name="Jacob L."/>
            <person name="Luebke N.-C."/>
            <person name="Schulte-Berndt E."/>
            <person name="Hain C."/>
            <person name="Linder M."/>
            <person name="Schmidt P."/>
            <person name="Wollenschlaeger L."/>
            <person name="Luttermann T."/>
            <person name="Thieme E."/>
            <person name="Hassa J."/>
            <person name="Haak M."/>
            <person name="Wittchen M."/>
            <person name="Mentz A."/>
            <person name="Persicke M."/>
            <person name="Busche T."/>
            <person name="Ruckert C."/>
        </authorList>
    </citation>
    <scope>NUCLEOTIDE SEQUENCE [LARGE SCALE GENOMIC DNA]</scope>
    <source>
        <strain evidence="3">1959</strain>
    </source>
</reference>
<dbReference type="AlphaFoldDB" id="A0A6B8W5Q4"/>
<evidence type="ECO:0008006" key="4">
    <source>
        <dbReference type="Google" id="ProtNLM"/>
    </source>
</evidence>
<protein>
    <recommendedName>
        <fullName evidence="4">DUF3027 domain-containing protein</fullName>
    </recommendedName>
</protein>
<keyword evidence="3" id="KW-1185">Reference proteome</keyword>
<sequence length="195" mass="21479">MGEDGVGAHTGVSVLSRDAVAHHFAADVPGYRGWEWNVILACAEGSRFVTVNEVALMPGRDALQAPDWVPYEDRVQPGDLQPGVYIPPRADDERLEDTDSGRTLTKKGFEDSLKRWREEYGPTTESAELSQLKCETCAFFLPVTDIGKFFGVCCNEFSDDGHVVHASYGCGAHSETPGPKNLATQEHTPFDDERF</sequence>
<gene>
    <name evidence="2" type="ORF">CKALI_08745</name>
</gene>